<dbReference type="PANTHER" id="PTHR43525:SF1">
    <property type="entry name" value="PROTEIN MALY"/>
    <property type="match status" value="1"/>
</dbReference>
<dbReference type="EC" id="4.4.1.13" evidence="2"/>
<reference evidence="7 8" key="1">
    <citation type="submission" date="2014-09" db="EMBL/GenBank/DDBJ databases">
        <title>Complete genome sequence of Endomicrobium proavitum.</title>
        <authorList>
            <person name="Zheng H."/>
        </authorList>
    </citation>
    <scope>NUCLEOTIDE SEQUENCE [LARGE SCALE GENOMIC DNA]</scope>
    <source>
        <strain evidence="7 8">Rsa215</strain>
    </source>
</reference>
<dbReference type="CDD" id="cd00609">
    <property type="entry name" value="AAT_like"/>
    <property type="match status" value="1"/>
</dbReference>
<comment type="similarity">
    <text evidence="5">Belongs to the class-II pyridoxal-phosphate-dependent aminotransferase family. MalY/PatB cystathionine beta-lyase subfamily.</text>
</comment>
<dbReference type="KEGG" id="epo:Epro_0700"/>
<dbReference type="AlphaFoldDB" id="A0A0G3WKR8"/>
<evidence type="ECO:0000256" key="3">
    <source>
        <dbReference type="ARBA" id="ARBA00022898"/>
    </source>
</evidence>
<name>A0A0G3WKR8_9BACT</name>
<evidence type="ECO:0000256" key="4">
    <source>
        <dbReference type="ARBA" id="ARBA00023239"/>
    </source>
</evidence>
<proteinExistence type="inferred from homology"/>
<sequence length="390" mass="44971">MKYNFDKIIDRKNTNSLKYDFATECGLPADVLPLWVADMDFQTPPEVADTLVKVSQHAIFGYSETKKDYFNAVRNWFFKRFNFDIKPQWLVKTPGVVFAVSTAIRALTKENDSVLIQTPVYYPFYCSIEINERKIVKNPLVYSDGKYTIDFQDFENKIIENKVKLFILCSPHNPVGRVWTKDELTKIGDICLKHNVIIVSDEIHCDFVYKGHKHIIFGSINEKFLNNSIICTAPSKTFNLAGLQASNIFIADKIIREKFKLEIEKTGYEQLNTMGLAACRAAYENGAQWVDELNEYLSKNLDYIRNFVKTNFPKVKLVEPQGTYLVWLDFNNLVSAEEELYDIIINKAKLWVSKGTVFGTEGKRFIRINIACPLEIIKLAFEKLKVAIDK</sequence>
<evidence type="ECO:0000313" key="8">
    <source>
        <dbReference type="Proteomes" id="UP000035337"/>
    </source>
</evidence>
<dbReference type="STRING" id="1408281.Epro_0700"/>
<dbReference type="Pfam" id="PF00155">
    <property type="entry name" value="Aminotran_1_2"/>
    <property type="match status" value="1"/>
</dbReference>
<dbReference type="GO" id="GO:0030170">
    <property type="term" value="F:pyridoxal phosphate binding"/>
    <property type="evidence" value="ECO:0007669"/>
    <property type="project" value="InterPro"/>
</dbReference>
<dbReference type="Gene3D" id="3.40.640.10">
    <property type="entry name" value="Type I PLP-dependent aspartate aminotransferase-like (Major domain)"/>
    <property type="match status" value="1"/>
</dbReference>
<dbReference type="PANTHER" id="PTHR43525">
    <property type="entry name" value="PROTEIN MALY"/>
    <property type="match status" value="1"/>
</dbReference>
<keyword evidence="4 7" id="KW-0456">Lyase</keyword>
<dbReference type="Gene3D" id="3.90.1150.10">
    <property type="entry name" value="Aspartate Aminotransferase, domain 1"/>
    <property type="match status" value="1"/>
</dbReference>
<evidence type="ECO:0000313" key="7">
    <source>
        <dbReference type="EMBL" id="AKL98079.1"/>
    </source>
</evidence>
<keyword evidence="8" id="KW-1185">Reference proteome</keyword>
<evidence type="ECO:0000256" key="1">
    <source>
        <dbReference type="ARBA" id="ARBA00001933"/>
    </source>
</evidence>
<dbReference type="InterPro" id="IPR015424">
    <property type="entry name" value="PyrdxlP-dep_Trfase"/>
</dbReference>
<dbReference type="RefSeq" id="WP_052570626.1">
    <property type="nucleotide sequence ID" value="NZ_CP009498.1"/>
</dbReference>
<dbReference type="PATRIC" id="fig|1408281.3.peg.718"/>
<feature type="domain" description="Aminotransferase class I/classII large" evidence="6">
    <location>
        <begin position="30"/>
        <end position="375"/>
    </location>
</feature>
<keyword evidence="3" id="KW-0663">Pyridoxal phosphate</keyword>
<dbReference type="OrthoDB" id="9802872at2"/>
<dbReference type="EMBL" id="CP009498">
    <property type="protein sequence ID" value="AKL98079.1"/>
    <property type="molecule type" value="Genomic_DNA"/>
</dbReference>
<dbReference type="InterPro" id="IPR027619">
    <property type="entry name" value="C-S_lyase_PatB-like"/>
</dbReference>
<comment type="cofactor">
    <cofactor evidence="1">
        <name>pyridoxal 5'-phosphate</name>
        <dbReference type="ChEBI" id="CHEBI:597326"/>
    </cofactor>
</comment>
<dbReference type="NCBIfam" id="TIGR04350">
    <property type="entry name" value="C_S_lyase_PatB"/>
    <property type="match status" value="1"/>
</dbReference>
<dbReference type="InterPro" id="IPR051798">
    <property type="entry name" value="Class-II_PLP-Dep_Aminotrans"/>
</dbReference>
<evidence type="ECO:0000256" key="2">
    <source>
        <dbReference type="ARBA" id="ARBA00012224"/>
    </source>
</evidence>
<dbReference type="InterPro" id="IPR015421">
    <property type="entry name" value="PyrdxlP-dep_Trfase_major"/>
</dbReference>
<dbReference type="InterPro" id="IPR004839">
    <property type="entry name" value="Aminotransferase_I/II_large"/>
</dbReference>
<evidence type="ECO:0000259" key="6">
    <source>
        <dbReference type="Pfam" id="PF00155"/>
    </source>
</evidence>
<dbReference type="SUPFAM" id="SSF53383">
    <property type="entry name" value="PLP-dependent transferases"/>
    <property type="match status" value="1"/>
</dbReference>
<evidence type="ECO:0000256" key="5">
    <source>
        <dbReference type="ARBA" id="ARBA00037974"/>
    </source>
</evidence>
<accession>A0A0G3WKR8</accession>
<gene>
    <name evidence="7" type="primary">patB</name>
    <name evidence="7" type="ORF">Epro_0700</name>
</gene>
<dbReference type="GO" id="GO:0047804">
    <property type="term" value="F:cysteine-S-conjugate beta-lyase activity"/>
    <property type="evidence" value="ECO:0007669"/>
    <property type="project" value="UniProtKB-EC"/>
</dbReference>
<dbReference type="InterPro" id="IPR015422">
    <property type="entry name" value="PyrdxlP-dep_Trfase_small"/>
</dbReference>
<organism evidence="7 8">
    <name type="scientific">Endomicrobium proavitum</name>
    <dbReference type="NCBI Taxonomy" id="1408281"/>
    <lineage>
        <taxon>Bacteria</taxon>
        <taxon>Pseudomonadati</taxon>
        <taxon>Elusimicrobiota</taxon>
        <taxon>Endomicrobiia</taxon>
        <taxon>Endomicrobiales</taxon>
        <taxon>Endomicrobiaceae</taxon>
        <taxon>Endomicrobium</taxon>
    </lineage>
</organism>
<dbReference type="Proteomes" id="UP000035337">
    <property type="component" value="Chromosome"/>
</dbReference>
<protein>
    <recommendedName>
        <fullName evidence="2">cysteine-S-conjugate beta-lyase</fullName>
        <ecNumber evidence="2">4.4.1.13</ecNumber>
    </recommendedName>
</protein>